<evidence type="ECO:0000313" key="1">
    <source>
        <dbReference type="EMBL" id="ATQ73268.1"/>
    </source>
</evidence>
<gene>
    <name evidence="1" type="ORF">CR152_01160</name>
</gene>
<dbReference type="OrthoDB" id="9096701at2"/>
<dbReference type="GO" id="GO:0043683">
    <property type="term" value="P:type IV pilus assembly"/>
    <property type="evidence" value="ECO:0007669"/>
    <property type="project" value="InterPro"/>
</dbReference>
<dbReference type="Proteomes" id="UP000229897">
    <property type="component" value="Chromosome"/>
</dbReference>
<keyword evidence="2" id="KW-1185">Reference proteome</keyword>
<reference evidence="1" key="1">
    <citation type="submission" date="2017-10" db="EMBL/GenBank/DDBJ databases">
        <title>Massilia psychrophilum sp. nov., a novel purple-pigmented bacterium isolated from Tianshan glacier, Xinjiang Municipality, China.</title>
        <authorList>
            <person name="Wang H."/>
        </authorList>
    </citation>
    <scope>NUCLEOTIDE SEQUENCE [LARGE SCALE GENOMIC DNA]</scope>
    <source>
        <strain evidence="1">B2</strain>
    </source>
</reference>
<dbReference type="InterPro" id="IPR014717">
    <property type="entry name" value="Transl_elong_EF1B/ribsomal_bS6"/>
</dbReference>
<proteinExistence type="predicted"/>
<dbReference type="GO" id="GO:0043107">
    <property type="term" value="P:type IV pilus-dependent motility"/>
    <property type="evidence" value="ECO:0007669"/>
    <property type="project" value="InterPro"/>
</dbReference>
<dbReference type="Gene3D" id="3.30.70.60">
    <property type="match status" value="1"/>
</dbReference>
<dbReference type="Pfam" id="PF04350">
    <property type="entry name" value="PilO"/>
    <property type="match status" value="1"/>
</dbReference>
<evidence type="ECO:0008006" key="3">
    <source>
        <dbReference type="Google" id="ProtNLM"/>
    </source>
</evidence>
<dbReference type="AlphaFoldDB" id="A0A2D2DE60"/>
<protein>
    <recommendedName>
        <fullName evidence="3">Pilus assembly protein PilO</fullName>
    </recommendedName>
</protein>
<accession>A0A2D2DE60</accession>
<name>A0A2D2DE60_9BURK</name>
<dbReference type="EMBL" id="CP024608">
    <property type="protein sequence ID" value="ATQ73268.1"/>
    <property type="molecule type" value="Genomic_DNA"/>
</dbReference>
<organism evidence="1 2">
    <name type="scientific">Massilia violaceinigra</name>
    <dbReference type="NCBI Taxonomy" id="2045208"/>
    <lineage>
        <taxon>Bacteria</taxon>
        <taxon>Pseudomonadati</taxon>
        <taxon>Pseudomonadota</taxon>
        <taxon>Betaproteobacteria</taxon>
        <taxon>Burkholderiales</taxon>
        <taxon>Oxalobacteraceae</taxon>
        <taxon>Telluria group</taxon>
        <taxon>Massilia</taxon>
    </lineage>
</organism>
<evidence type="ECO:0000313" key="2">
    <source>
        <dbReference type="Proteomes" id="UP000229897"/>
    </source>
</evidence>
<dbReference type="InterPro" id="IPR007445">
    <property type="entry name" value="PilO"/>
</dbReference>
<dbReference type="KEGG" id="mass:CR152_01160"/>
<dbReference type="RefSeq" id="WP_099873044.1">
    <property type="nucleotide sequence ID" value="NZ_CP024608.1"/>
</dbReference>
<sequence length="204" mass="21945">MAGLKIASSGQQARAPSMLAARMGWEARRIGARVGWGAAAGACALALAALCAWQSHRLEARQHDLAQQISAARTAKPAQQRVALPDGARRVAAFYAYLPAHDTIPDLLKQLVDVAAKNGVVLAKADYKAQAEDGAAFMRYQITLPIKADYARVQAFIVGALRDMPALTLDSVTFKREQIDTGEVEARVHFNLLVRTAVAKGGRR</sequence>